<feature type="region of interest" description="Disordered" evidence="1">
    <location>
        <begin position="256"/>
        <end position="277"/>
    </location>
</feature>
<dbReference type="RefSeq" id="WP_080063397.1">
    <property type="nucleotide sequence ID" value="NZ_MZGX01000004.1"/>
</dbReference>
<evidence type="ECO:0000313" key="3">
    <source>
        <dbReference type="Proteomes" id="UP000191554"/>
    </source>
</evidence>
<dbReference type="OrthoDB" id="2078812at2"/>
<name>A0A1V4SP09_RUMHU</name>
<accession>A0A1V4SP09</accession>
<reference evidence="2 3" key="1">
    <citation type="submission" date="2017-03" db="EMBL/GenBank/DDBJ databases">
        <title>Genome sequence of Clostridium hungatei DSM 14427.</title>
        <authorList>
            <person name="Poehlein A."/>
            <person name="Daniel R."/>
        </authorList>
    </citation>
    <scope>NUCLEOTIDE SEQUENCE [LARGE SCALE GENOMIC DNA]</scope>
    <source>
        <strain evidence="2 3">DSM 14427</strain>
    </source>
</reference>
<feature type="compositionally biased region" description="Basic and acidic residues" evidence="1">
    <location>
        <begin position="256"/>
        <end position="269"/>
    </location>
</feature>
<dbReference type="STRING" id="48256.CLHUN_09530"/>
<keyword evidence="3" id="KW-1185">Reference proteome</keyword>
<dbReference type="EMBL" id="MZGX01000004">
    <property type="protein sequence ID" value="OPX45574.1"/>
    <property type="molecule type" value="Genomic_DNA"/>
</dbReference>
<comment type="caution">
    <text evidence="2">The sequence shown here is derived from an EMBL/GenBank/DDBJ whole genome shotgun (WGS) entry which is preliminary data.</text>
</comment>
<proteinExistence type="predicted"/>
<sequence>MKISKLKPVKIISSIVKFQLNGEFTQNIVGKYAMSRFWGQRGKLIFRINSRNPKAAGISAGSNYLEVINNNFLHFSEYRPAIGILTREKAPVYHTREVQRPVPFYIYKAGSEGKTRTALSSSFIKGSTLLNTTTRNISRDKLIMPNGMEKQWSKLNGTVDTRPVPSGIHLFQQNRTEAENVTQHKKRGEAGENRGKVYRDHDKEPVFEKAPHSSAHSDIRTYAADSKQELKYFKAKSMASDILAEFQLIREKHEQINEGETSGRVEKPAETAAPPEQVYGPQRTETTYATYAAHAPTEHLRPKSLNRPAGSDYPSTINLKELLWTGELHQKVTEKTNKLLEHTYIQKVNAQKSFNYITVPQLTEVREVRHQGEEKFPAAVQADKEILGYLQKSRHSGLILYKPKQEKPHTQEAVQEESIIPARSEVKEKAFASPKAVKVSIVDSPEEVNLIAEKVFGILEKRLGIQKDRRGLR</sequence>
<dbReference type="Proteomes" id="UP000191554">
    <property type="component" value="Unassembled WGS sequence"/>
</dbReference>
<evidence type="ECO:0000313" key="2">
    <source>
        <dbReference type="EMBL" id="OPX45574.1"/>
    </source>
</evidence>
<evidence type="ECO:0000256" key="1">
    <source>
        <dbReference type="SAM" id="MobiDB-lite"/>
    </source>
</evidence>
<gene>
    <name evidence="2" type="ORF">CLHUN_09530</name>
</gene>
<protein>
    <submittedName>
        <fullName evidence="2">Uncharacterized protein</fullName>
    </submittedName>
</protein>
<organism evidence="2 3">
    <name type="scientific">Ruminiclostridium hungatei</name>
    <name type="common">Clostridium hungatei</name>
    <dbReference type="NCBI Taxonomy" id="48256"/>
    <lineage>
        <taxon>Bacteria</taxon>
        <taxon>Bacillati</taxon>
        <taxon>Bacillota</taxon>
        <taxon>Clostridia</taxon>
        <taxon>Eubacteriales</taxon>
        <taxon>Oscillospiraceae</taxon>
        <taxon>Ruminiclostridium</taxon>
    </lineage>
</organism>
<dbReference type="AlphaFoldDB" id="A0A1V4SP09"/>